<dbReference type="HOGENOM" id="CLU_035509_2_2_1"/>
<evidence type="ECO:0000256" key="1">
    <source>
        <dbReference type="SAM" id="Phobius"/>
    </source>
</evidence>
<dbReference type="Proteomes" id="UP000030671">
    <property type="component" value="Unassembled WGS sequence"/>
</dbReference>
<dbReference type="RefSeq" id="XP_009550766.1">
    <property type="nucleotide sequence ID" value="XM_009552471.1"/>
</dbReference>
<protein>
    <recommendedName>
        <fullName evidence="2">DUF6533 domain-containing protein</fullName>
    </recommendedName>
</protein>
<dbReference type="GeneID" id="20668489"/>
<reference evidence="3 4" key="1">
    <citation type="journal article" date="2012" name="New Phytol.">
        <title>Insight into trade-off between wood decay and parasitism from the genome of a fungal forest pathogen.</title>
        <authorList>
            <person name="Olson A."/>
            <person name="Aerts A."/>
            <person name="Asiegbu F."/>
            <person name="Belbahri L."/>
            <person name="Bouzid O."/>
            <person name="Broberg A."/>
            <person name="Canback B."/>
            <person name="Coutinho P.M."/>
            <person name="Cullen D."/>
            <person name="Dalman K."/>
            <person name="Deflorio G."/>
            <person name="van Diepen L.T."/>
            <person name="Dunand C."/>
            <person name="Duplessis S."/>
            <person name="Durling M."/>
            <person name="Gonthier P."/>
            <person name="Grimwood J."/>
            <person name="Fossdal C.G."/>
            <person name="Hansson D."/>
            <person name="Henrissat B."/>
            <person name="Hietala A."/>
            <person name="Himmelstrand K."/>
            <person name="Hoffmeister D."/>
            <person name="Hogberg N."/>
            <person name="James T.Y."/>
            <person name="Karlsson M."/>
            <person name="Kohler A."/>
            <person name="Kues U."/>
            <person name="Lee Y.H."/>
            <person name="Lin Y.C."/>
            <person name="Lind M."/>
            <person name="Lindquist E."/>
            <person name="Lombard V."/>
            <person name="Lucas S."/>
            <person name="Lunden K."/>
            <person name="Morin E."/>
            <person name="Murat C."/>
            <person name="Park J."/>
            <person name="Raffaello T."/>
            <person name="Rouze P."/>
            <person name="Salamov A."/>
            <person name="Schmutz J."/>
            <person name="Solheim H."/>
            <person name="Stahlberg J."/>
            <person name="Velez H."/>
            <person name="de Vries R.P."/>
            <person name="Wiebenga A."/>
            <person name="Woodward S."/>
            <person name="Yakovlev I."/>
            <person name="Garbelotto M."/>
            <person name="Martin F."/>
            <person name="Grigoriev I.V."/>
            <person name="Stenlid J."/>
        </authorList>
    </citation>
    <scope>NUCLEOTIDE SEQUENCE [LARGE SCALE GENOMIC DNA]</scope>
    <source>
        <strain evidence="3 4">TC 32-1</strain>
    </source>
</reference>
<feature type="transmembrane region" description="Helical" evidence="1">
    <location>
        <begin position="247"/>
        <end position="268"/>
    </location>
</feature>
<feature type="transmembrane region" description="Helical" evidence="1">
    <location>
        <begin position="77"/>
        <end position="102"/>
    </location>
</feature>
<feature type="transmembrane region" description="Helical" evidence="1">
    <location>
        <begin position="201"/>
        <end position="226"/>
    </location>
</feature>
<dbReference type="InterPro" id="IPR045340">
    <property type="entry name" value="DUF6533"/>
</dbReference>
<proteinExistence type="predicted"/>
<evidence type="ECO:0000259" key="2">
    <source>
        <dbReference type="Pfam" id="PF20151"/>
    </source>
</evidence>
<evidence type="ECO:0000313" key="4">
    <source>
        <dbReference type="Proteomes" id="UP000030671"/>
    </source>
</evidence>
<gene>
    <name evidence="3" type="ORF">HETIRDRAFT_174127</name>
</gene>
<dbReference type="Pfam" id="PF20151">
    <property type="entry name" value="DUF6533"/>
    <property type="match status" value="1"/>
</dbReference>
<dbReference type="KEGG" id="hir:HETIRDRAFT_174127"/>
<keyword evidence="4" id="KW-1185">Reference proteome</keyword>
<dbReference type="AlphaFoldDB" id="W4JVY1"/>
<dbReference type="InParanoid" id="W4JVY1"/>
<organism evidence="3 4">
    <name type="scientific">Heterobasidion irregulare (strain TC 32-1)</name>
    <dbReference type="NCBI Taxonomy" id="747525"/>
    <lineage>
        <taxon>Eukaryota</taxon>
        <taxon>Fungi</taxon>
        <taxon>Dikarya</taxon>
        <taxon>Basidiomycota</taxon>
        <taxon>Agaricomycotina</taxon>
        <taxon>Agaricomycetes</taxon>
        <taxon>Russulales</taxon>
        <taxon>Bondarzewiaceae</taxon>
        <taxon>Heterobasidion</taxon>
        <taxon>Heterobasidion annosum species complex</taxon>
    </lineage>
</organism>
<keyword evidence="1" id="KW-1133">Transmembrane helix</keyword>
<sequence>MSSSLDSNGTITPATEETVRDILAAKVSALERDVLVCRLTDRIHVQYFFLAALTMLLYDHMCTFSEEVRCVWNKRKTFVLCIFIFIRYYAPLAMSVVAFGYFSTAMTPERCAKWVLFLPLGAIVPLMLFPGILMVVRVYALWNRNKWVLGFLCTYLVMQNVAGLWQYTVRGGGPAPVPIDNFDLHFCIYLPPKRIGRLSTMYLFFELGFDTLVFLLSMSRTIYVYFKHQGAGTIGGSGLMKNLIRDGIFYFGVIVSMNIMWVLMILYAPEGARAIAALPSACVTTTMICRITLNLRTTVYGPADASDGSDKHIPLSPLRKSQRGMTFARAQSLSRSRRELGTPFETADVRSDVESGGAGRYLNMDIGDDDEEDDPKWEALMVTRDLQTGMGIHVEIQTETFQDEEPRAI</sequence>
<dbReference type="EMBL" id="KI925463">
    <property type="protein sequence ID" value="ETW77230.1"/>
    <property type="molecule type" value="Genomic_DNA"/>
</dbReference>
<feature type="transmembrane region" description="Helical" evidence="1">
    <location>
        <begin position="148"/>
        <end position="167"/>
    </location>
</feature>
<feature type="domain" description="DUF6533" evidence="2">
    <location>
        <begin position="47"/>
        <end position="92"/>
    </location>
</feature>
<accession>W4JVY1</accession>
<keyword evidence="1" id="KW-0812">Transmembrane</keyword>
<keyword evidence="1" id="KW-0472">Membrane</keyword>
<feature type="transmembrane region" description="Helical" evidence="1">
    <location>
        <begin position="45"/>
        <end position="65"/>
    </location>
</feature>
<dbReference type="STRING" id="747525.W4JVY1"/>
<dbReference type="OrthoDB" id="2745134at2759"/>
<feature type="transmembrane region" description="Helical" evidence="1">
    <location>
        <begin position="114"/>
        <end position="136"/>
    </location>
</feature>
<evidence type="ECO:0000313" key="3">
    <source>
        <dbReference type="EMBL" id="ETW77230.1"/>
    </source>
</evidence>
<name>W4JVY1_HETIT</name>